<dbReference type="Proteomes" id="UP000268696">
    <property type="component" value="Chromosome"/>
</dbReference>
<evidence type="ECO:0000313" key="1">
    <source>
        <dbReference type="EMBL" id="AZE53631.1"/>
    </source>
</evidence>
<name>A0A3G7U393_9PSED</name>
<evidence type="ECO:0000313" key="2">
    <source>
        <dbReference type="Proteomes" id="UP000268696"/>
    </source>
</evidence>
<dbReference type="AlphaFoldDB" id="A0A3G7U393"/>
<organism evidence="1 2">
    <name type="scientific">Pseudomonas synxantha</name>
    <dbReference type="NCBI Taxonomy" id="47883"/>
    <lineage>
        <taxon>Bacteria</taxon>
        <taxon>Pseudomonadati</taxon>
        <taxon>Pseudomonadota</taxon>
        <taxon>Gammaproteobacteria</taxon>
        <taxon>Pseudomonadales</taxon>
        <taxon>Pseudomonadaceae</taxon>
        <taxon>Pseudomonas</taxon>
    </lineage>
</organism>
<gene>
    <name evidence="1" type="ORF">C4K03_1460</name>
</gene>
<protein>
    <submittedName>
        <fullName evidence="1">Uncharacterized protein</fullName>
    </submittedName>
</protein>
<proteinExistence type="predicted"/>
<dbReference type="EMBL" id="CP027754">
    <property type="protein sequence ID" value="AZE53631.1"/>
    <property type="molecule type" value="Genomic_DNA"/>
</dbReference>
<dbReference type="RefSeq" id="WP_124376691.1">
    <property type="nucleotide sequence ID" value="NZ_CP027754.1"/>
</dbReference>
<accession>A0A3G7U393</accession>
<sequence>MATDYSKGCYSVFGPDRSPVGRIDKDEFIRSDKNVLLYRIDGDELYSMKGEYLGFIDDGFARTSNGQLLFTIEKE</sequence>
<reference evidence="1 2" key="1">
    <citation type="submission" date="2018-03" db="EMBL/GenBank/DDBJ databases">
        <title>Diversity of phytobeneficial traits revealed by whole-genome analysis of worldwide-isolated phenazine-producing Pseudomonas spp.</title>
        <authorList>
            <person name="Biessy A."/>
            <person name="Novinscak A."/>
            <person name="Blom J."/>
            <person name="Leger G."/>
            <person name="Thomashow L.S."/>
            <person name="Cazorla F.M."/>
            <person name="Josic D."/>
            <person name="Filion M."/>
        </authorList>
    </citation>
    <scope>NUCLEOTIDE SEQUENCE [LARGE SCALE GENOMIC DNA]</scope>
    <source>
        <strain evidence="1 2">30B</strain>
    </source>
</reference>